<comment type="caution">
    <text evidence="2">The sequence shown here is derived from an EMBL/GenBank/DDBJ whole genome shotgun (WGS) entry which is preliminary data.</text>
</comment>
<gene>
    <name evidence="2" type="ORF">JG687_00009835</name>
</gene>
<dbReference type="EMBL" id="JAENGZ010000529">
    <property type="protein sequence ID" value="KAG6957677.1"/>
    <property type="molecule type" value="Genomic_DNA"/>
</dbReference>
<evidence type="ECO:0000313" key="2">
    <source>
        <dbReference type="EMBL" id="KAG6957677.1"/>
    </source>
</evidence>
<proteinExistence type="predicted"/>
<feature type="region of interest" description="Disordered" evidence="1">
    <location>
        <begin position="27"/>
        <end position="98"/>
    </location>
</feature>
<dbReference type="Proteomes" id="UP000688947">
    <property type="component" value="Unassembled WGS sequence"/>
</dbReference>
<feature type="compositionally biased region" description="Basic and acidic residues" evidence="1">
    <location>
        <begin position="54"/>
        <end position="70"/>
    </location>
</feature>
<sequence length="98" mass="11064">MDEFRTIKLCSQCHQTLSAVRDCEYEAPETEEMQGRGVGPQPSGELRGSILGSRCERGHQHGRTAQERGARTRTHGAVQEIVDNRNKNVETRKSPPRY</sequence>
<dbReference type="AlphaFoldDB" id="A0A8T1UBL5"/>
<evidence type="ECO:0000313" key="3">
    <source>
        <dbReference type="Proteomes" id="UP000688947"/>
    </source>
</evidence>
<reference evidence="2" key="1">
    <citation type="submission" date="2021-01" db="EMBL/GenBank/DDBJ databases">
        <title>Phytophthora aleatoria, a newly-described species from Pinus radiata is distinct from Phytophthora cactorum isolates based on comparative genomics.</title>
        <authorList>
            <person name="Mcdougal R."/>
            <person name="Panda P."/>
            <person name="Williams N."/>
            <person name="Studholme D.J."/>
        </authorList>
    </citation>
    <scope>NUCLEOTIDE SEQUENCE</scope>
    <source>
        <strain evidence="2">NZFS 3830</strain>
    </source>
</reference>
<organism evidence="2 3">
    <name type="scientific">Phytophthora cactorum</name>
    <dbReference type="NCBI Taxonomy" id="29920"/>
    <lineage>
        <taxon>Eukaryota</taxon>
        <taxon>Sar</taxon>
        <taxon>Stramenopiles</taxon>
        <taxon>Oomycota</taxon>
        <taxon>Peronosporomycetes</taxon>
        <taxon>Peronosporales</taxon>
        <taxon>Peronosporaceae</taxon>
        <taxon>Phytophthora</taxon>
    </lineage>
</organism>
<feature type="compositionally biased region" description="Basic and acidic residues" evidence="1">
    <location>
        <begin position="82"/>
        <end position="98"/>
    </location>
</feature>
<accession>A0A8T1UBL5</accession>
<evidence type="ECO:0000256" key="1">
    <source>
        <dbReference type="SAM" id="MobiDB-lite"/>
    </source>
</evidence>
<name>A0A8T1UBL5_9STRA</name>
<protein>
    <submittedName>
        <fullName evidence="2">Uncharacterized protein</fullName>
    </submittedName>
</protein>